<evidence type="ECO:0000259" key="7">
    <source>
        <dbReference type="Pfam" id="PF04545"/>
    </source>
</evidence>
<evidence type="ECO:0000256" key="1">
    <source>
        <dbReference type="ARBA" id="ARBA00010641"/>
    </source>
</evidence>
<evidence type="ECO:0000313" key="8">
    <source>
        <dbReference type="EMBL" id="MFC4997740.1"/>
    </source>
</evidence>
<dbReference type="PANTHER" id="PTHR43133">
    <property type="entry name" value="RNA POLYMERASE ECF-TYPE SIGMA FACTO"/>
    <property type="match status" value="1"/>
</dbReference>
<protein>
    <submittedName>
        <fullName evidence="8">SigE family RNA polymerase sigma factor</fullName>
    </submittedName>
</protein>
<dbReference type="InterPro" id="IPR036388">
    <property type="entry name" value="WH-like_DNA-bd_sf"/>
</dbReference>
<sequence>MSPEDEREFREFVTTRSAALLRVAYLLTGDVHHAQDLLQTALLGAVRRWAAIRHREHPEAYVRTAMYRHQINRWRLRSRRPETLVPSTPDRAGGDDHATDTVVRHGVFEALRVLPARQRAVVVLRYYEDRSEAEVAQLLDISLGTVRSQASKALAKLRAAYPDLAGIPTSMRSAP</sequence>
<dbReference type="Gene3D" id="1.10.1740.10">
    <property type="match status" value="1"/>
</dbReference>
<dbReference type="CDD" id="cd06171">
    <property type="entry name" value="Sigma70_r4"/>
    <property type="match status" value="1"/>
</dbReference>
<dbReference type="NCBIfam" id="TIGR02983">
    <property type="entry name" value="SigE-fam_strep"/>
    <property type="match status" value="1"/>
</dbReference>
<proteinExistence type="inferred from homology"/>
<dbReference type="NCBIfam" id="TIGR02937">
    <property type="entry name" value="sigma70-ECF"/>
    <property type="match status" value="1"/>
</dbReference>
<dbReference type="InterPro" id="IPR014325">
    <property type="entry name" value="RNA_pol_sigma-E_actinobac"/>
</dbReference>
<dbReference type="SUPFAM" id="SSF88946">
    <property type="entry name" value="Sigma2 domain of RNA polymerase sigma factors"/>
    <property type="match status" value="1"/>
</dbReference>
<evidence type="ECO:0000256" key="5">
    <source>
        <dbReference type="ARBA" id="ARBA00023163"/>
    </source>
</evidence>
<dbReference type="Pfam" id="PF04545">
    <property type="entry name" value="Sigma70_r4"/>
    <property type="match status" value="1"/>
</dbReference>
<dbReference type="EMBL" id="JBHSIU010000010">
    <property type="protein sequence ID" value="MFC4997740.1"/>
    <property type="molecule type" value="Genomic_DNA"/>
</dbReference>
<evidence type="ECO:0000256" key="2">
    <source>
        <dbReference type="ARBA" id="ARBA00023015"/>
    </source>
</evidence>
<keyword evidence="9" id="KW-1185">Reference proteome</keyword>
<accession>A0ABV9VQM4</accession>
<keyword evidence="5" id="KW-0804">Transcription</keyword>
<gene>
    <name evidence="8" type="ORF">ACFPIJ_07865</name>
</gene>
<dbReference type="SUPFAM" id="SSF88659">
    <property type="entry name" value="Sigma3 and sigma4 domains of RNA polymerase sigma factors"/>
    <property type="match status" value="1"/>
</dbReference>
<feature type="domain" description="RNA polymerase sigma-70 region 2" evidence="6">
    <location>
        <begin position="18"/>
        <end position="79"/>
    </location>
</feature>
<keyword evidence="2" id="KW-0805">Transcription regulation</keyword>
<dbReference type="InterPro" id="IPR007627">
    <property type="entry name" value="RNA_pol_sigma70_r2"/>
</dbReference>
<dbReference type="InterPro" id="IPR007630">
    <property type="entry name" value="RNA_pol_sigma70_r4"/>
</dbReference>
<comment type="similarity">
    <text evidence="1">Belongs to the sigma-70 factor family. ECF subfamily.</text>
</comment>
<dbReference type="Gene3D" id="1.10.10.10">
    <property type="entry name" value="Winged helix-like DNA-binding domain superfamily/Winged helix DNA-binding domain"/>
    <property type="match status" value="1"/>
</dbReference>
<evidence type="ECO:0000313" key="9">
    <source>
        <dbReference type="Proteomes" id="UP001595912"/>
    </source>
</evidence>
<dbReference type="InterPro" id="IPR014284">
    <property type="entry name" value="RNA_pol_sigma-70_dom"/>
</dbReference>
<dbReference type="Pfam" id="PF04542">
    <property type="entry name" value="Sigma70_r2"/>
    <property type="match status" value="1"/>
</dbReference>
<dbReference type="RefSeq" id="WP_380113973.1">
    <property type="nucleotide sequence ID" value="NZ_JBHSIU010000010.1"/>
</dbReference>
<dbReference type="InterPro" id="IPR013324">
    <property type="entry name" value="RNA_pol_sigma_r3/r4-like"/>
</dbReference>
<comment type="caution">
    <text evidence="8">The sequence shown here is derived from an EMBL/GenBank/DDBJ whole genome shotgun (WGS) entry which is preliminary data.</text>
</comment>
<evidence type="ECO:0000256" key="4">
    <source>
        <dbReference type="ARBA" id="ARBA00023125"/>
    </source>
</evidence>
<organism evidence="8 9">
    <name type="scientific">Dactylosporangium cerinum</name>
    <dbReference type="NCBI Taxonomy" id="1434730"/>
    <lineage>
        <taxon>Bacteria</taxon>
        <taxon>Bacillati</taxon>
        <taxon>Actinomycetota</taxon>
        <taxon>Actinomycetes</taxon>
        <taxon>Micromonosporales</taxon>
        <taxon>Micromonosporaceae</taxon>
        <taxon>Dactylosporangium</taxon>
    </lineage>
</organism>
<dbReference type="Proteomes" id="UP001595912">
    <property type="component" value="Unassembled WGS sequence"/>
</dbReference>
<dbReference type="InterPro" id="IPR013325">
    <property type="entry name" value="RNA_pol_sigma_r2"/>
</dbReference>
<name>A0ABV9VQM4_9ACTN</name>
<evidence type="ECO:0000256" key="3">
    <source>
        <dbReference type="ARBA" id="ARBA00023082"/>
    </source>
</evidence>
<keyword evidence="4" id="KW-0238">DNA-binding</keyword>
<reference evidence="9" key="1">
    <citation type="journal article" date="2019" name="Int. J. Syst. Evol. Microbiol.">
        <title>The Global Catalogue of Microorganisms (GCM) 10K type strain sequencing project: providing services to taxonomists for standard genome sequencing and annotation.</title>
        <authorList>
            <consortium name="The Broad Institute Genomics Platform"/>
            <consortium name="The Broad Institute Genome Sequencing Center for Infectious Disease"/>
            <person name="Wu L."/>
            <person name="Ma J."/>
        </authorList>
    </citation>
    <scope>NUCLEOTIDE SEQUENCE [LARGE SCALE GENOMIC DNA]</scope>
    <source>
        <strain evidence="9">CGMCC 4.7152</strain>
    </source>
</reference>
<dbReference type="InterPro" id="IPR039425">
    <property type="entry name" value="RNA_pol_sigma-70-like"/>
</dbReference>
<evidence type="ECO:0000259" key="6">
    <source>
        <dbReference type="Pfam" id="PF04542"/>
    </source>
</evidence>
<feature type="domain" description="RNA polymerase sigma-70 region 4" evidence="7">
    <location>
        <begin position="110"/>
        <end position="159"/>
    </location>
</feature>
<keyword evidence="3" id="KW-0731">Sigma factor</keyword>
<dbReference type="PANTHER" id="PTHR43133:SF50">
    <property type="entry name" value="ECF RNA POLYMERASE SIGMA FACTOR SIGM"/>
    <property type="match status" value="1"/>
</dbReference>